<dbReference type="PANTHER" id="PTHR43547:SF2">
    <property type="entry name" value="HYBRID SIGNAL TRANSDUCTION HISTIDINE KINASE C"/>
    <property type="match status" value="1"/>
</dbReference>
<keyword evidence="1" id="KW-0597">Phosphoprotein</keyword>
<dbReference type="Pfam" id="PF07494">
    <property type="entry name" value="Reg_prop"/>
    <property type="match status" value="6"/>
</dbReference>
<reference evidence="2" key="1">
    <citation type="submission" date="2021-07" db="EMBL/GenBank/DDBJ databases">
        <title>Aureisphaera sp. CAU 1614 isolated from sea sediment.</title>
        <authorList>
            <person name="Kim W."/>
        </authorList>
    </citation>
    <scope>NUCLEOTIDE SEQUENCE</scope>
    <source>
        <strain evidence="2">CAU 1614</strain>
    </source>
</reference>
<dbReference type="GO" id="GO:0000155">
    <property type="term" value="F:phosphorelay sensor kinase activity"/>
    <property type="evidence" value="ECO:0007669"/>
    <property type="project" value="TreeGrafter"/>
</dbReference>
<dbReference type="PANTHER" id="PTHR43547">
    <property type="entry name" value="TWO-COMPONENT HISTIDINE KINASE"/>
    <property type="match status" value="1"/>
</dbReference>
<sequence length="368" mass="41387">MKSVLFVVSISLLMVSCNGQIKTEDSQSTLQTKGTIATKFQQTSLRNSGLPYLQTSIKDPLFYIDGQLCQHLRKIYQDKNGQLWFGTNVYGIMRYDGEKLKYFDDKDGVDGRITGILEDKKGNVWFGSASGLIKYDGVTFTTFSKQVQDTYSNEVWSILIDSKGTFWVGTTNGVSHFDGKEFIPFPIPKAKVKNSTTVYSYNRITSIVEDKNGAFWFGTDGFGITKYDGNNFTFYTKENGLPDNNVTEMMMDSRGNIWIGTNFGGVSMFNGKSFTNFTEKGIIKGIEVGSFYEDKKGTIWFAAENHGVYNYNGKSFTSFNEEHGLNTNGVLSIYQDKEDRFWFGGWGGLFRYDGTSFTSVTAQGPWGK</sequence>
<gene>
    <name evidence="2" type="ORF">KXJ69_05895</name>
</gene>
<evidence type="ECO:0008006" key="4">
    <source>
        <dbReference type="Google" id="ProtNLM"/>
    </source>
</evidence>
<protein>
    <recommendedName>
        <fullName evidence="4">Two component regulator with propeller domain</fullName>
    </recommendedName>
</protein>
<evidence type="ECO:0000256" key="1">
    <source>
        <dbReference type="ARBA" id="ARBA00022553"/>
    </source>
</evidence>
<keyword evidence="3" id="KW-1185">Reference proteome</keyword>
<name>A0A9X1FN90_9FLAO</name>
<proteinExistence type="predicted"/>
<dbReference type="Proteomes" id="UP001138686">
    <property type="component" value="Unassembled WGS sequence"/>
</dbReference>
<accession>A0A9X1FN90</accession>
<comment type="caution">
    <text evidence="2">The sequence shown here is derived from an EMBL/GenBank/DDBJ whole genome shotgun (WGS) entry which is preliminary data.</text>
</comment>
<dbReference type="AlphaFoldDB" id="A0A9X1FN90"/>
<dbReference type="EMBL" id="JAHWDP010000002">
    <property type="protein sequence ID" value="MBW2937629.1"/>
    <property type="molecule type" value="Genomic_DNA"/>
</dbReference>
<organism evidence="2 3">
    <name type="scientific">Halomarinibacterium sedimenti</name>
    <dbReference type="NCBI Taxonomy" id="2857106"/>
    <lineage>
        <taxon>Bacteria</taxon>
        <taxon>Pseudomonadati</taxon>
        <taxon>Bacteroidota</taxon>
        <taxon>Flavobacteriia</taxon>
        <taxon>Flavobacteriales</taxon>
        <taxon>Flavobacteriaceae</taxon>
        <taxon>Halomarinibacterium</taxon>
    </lineage>
</organism>
<dbReference type="RefSeq" id="WP_219052047.1">
    <property type="nucleotide sequence ID" value="NZ_JAHWDP010000002.1"/>
</dbReference>
<evidence type="ECO:0000313" key="2">
    <source>
        <dbReference type="EMBL" id="MBW2937629.1"/>
    </source>
</evidence>
<dbReference type="InterPro" id="IPR011110">
    <property type="entry name" value="Reg_prop"/>
</dbReference>
<evidence type="ECO:0000313" key="3">
    <source>
        <dbReference type="Proteomes" id="UP001138686"/>
    </source>
</evidence>
<dbReference type="PROSITE" id="PS51257">
    <property type="entry name" value="PROKAR_LIPOPROTEIN"/>
    <property type="match status" value="1"/>
</dbReference>